<feature type="region of interest" description="Disordered" evidence="1">
    <location>
        <begin position="174"/>
        <end position="196"/>
    </location>
</feature>
<dbReference type="Proteomes" id="UP000265663">
    <property type="component" value="Unassembled WGS sequence"/>
</dbReference>
<sequence>MQDQHPQDAQSSSTLAPSSPADISSPKKMRRPLPPGRPGIFATRTNAQALTAFEDDLTSFIDVNVAKELVNVMRMITQHGNRRKDLLELRRQRIHAIVAGTNSPDVQRLYSIFARTHAEMDKRTTYQLPIVGVATENAVGESMVDSDEVDMNGTNEAGALDQDVHLPMRRRSNSEVTTNMEAPAASPRASSLPLVPTRNPLAIPTDITCDKHTRDACTIIPIQNPEAFPVGRIQEVQAKYYPSTKILSMWSHQDDDNEVQQVTLDVDQGSVDHLVIQDPQIITHLGLRQPPHDILKQHSDNRIDCTFKIRILAEQSPENPKSWIVGELVTARHAYLYWLDSRQSANPKGGPSVSEAKTLAWQLGRRPFEVMQEVERYWNLEQGSGGRHYRENREKYLGEDPSYPDTGGVERKPIRSRWT</sequence>
<protein>
    <submittedName>
        <fullName evidence="2">Uncharacterized protein</fullName>
    </submittedName>
</protein>
<feature type="region of interest" description="Disordered" evidence="1">
    <location>
        <begin position="1"/>
        <end position="39"/>
    </location>
</feature>
<feature type="compositionally biased region" description="Polar residues" evidence="1">
    <location>
        <begin position="1"/>
        <end position="17"/>
    </location>
</feature>
<evidence type="ECO:0000256" key="1">
    <source>
        <dbReference type="SAM" id="MobiDB-lite"/>
    </source>
</evidence>
<gene>
    <name evidence="2" type="ORF">GMOD_00003534</name>
</gene>
<feature type="region of interest" description="Disordered" evidence="1">
    <location>
        <begin position="395"/>
        <end position="419"/>
    </location>
</feature>
<keyword evidence="3" id="KW-1185">Reference proteome</keyword>
<accession>A0A3M7MJ75</accession>
<reference evidence="2 3" key="1">
    <citation type="journal article" date="2014" name="PLoS ONE">
        <title>De novo Genome Assembly of the Fungal Plant Pathogen Pyrenophora semeniperda.</title>
        <authorList>
            <person name="Soliai M.M."/>
            <person name="Meyer S.E."/>
            <person name="Udall J.A."/>
            <person name="Elzinga D.E."/>
            <person name="Hermansen R.A."/>
            <person name="Bodily P.M."/>
            <person name="Hart A.A."/>
            <person name="Coleman C.E."/>
        </authorList>
    </citation>
    <scope>NUCLEOTIDE SEQUENCE [LARGE SCALE GENOMIC DNA]</scope>
    <source>
        <strain evidence="2 3">CCB06</strain>
        <tissue evidence="2">Mycelium</tissue>
    </source>
</reference>
<evidence type="ECO:0000313" key="3">
    <source>
        <dbReference type="Proteomes" id="UP000265663"/>
    </source>
</evidence>
<name>A0A3M7MJ75_9PLEO</name>
<dbReference type="OrthoDB" id="3795350at2759"/>
<dbReference type="AlphaFoldDB" id="A0A3M7MJ75"/>
<feature type="compositionally biased region" description="Low complexity" evidence="1">
    <location>
        <begin position="182"/>
        <end position="196"/>
    </location>
</feature>
<dbReference type="EMBL" id="KE747844">
    <property type="protein sequence ID" value="RMZ74487.1"/>
    <property type="molecule type" value="Genomic_DNA"/>
</dbReference>
<proteinExistence type="predicted"/>
<evidence type="ECO:0000313" key="2">
    <source>
        <dbReference type="EMBL" id="RMZ74487.1"/>
    </source>
</evidence>
<organism evidence="2 3">
    <name type="scientific">Pyrenophora seminiperda CCB06</name>
    <dbReference type="NCBI Taxonomy" id="1302712"/>
    <lineage>
        <taxon>Eukaryota</taxon>
        <taxon>Fungi</taxon>
        <taxon>Dikarya</taxon>
        <taxon>Ascomycota</taxon>
        <taxon>Pezizomycotina</taxon>
        <taxon>Dothideomycetes</taxon>
        <taxon>Pleosporomycetidae</taxon>
        <taxon>Pleosporales</taxon>
        <taxon>Pleosporineae</taxon>
        <taxon>Pleosporaceae</taxon>
        <taxon>Pyrenophora</taxon>
    </lineage>
</organism>